<evidence type="ECO:0000256" key="4">
    <source>
        <dbReference type="ARBA" id="ARBA00023136"/>
    </source>
</evidence>
<comment type="subcellular location">
    <subcellularLocation>
        <location evidence="5">Cell membrane</location>
        <topology evidence="5">Multi-pass membrane protein</topology>
    </subcellularLocation>
    <subcellularLocation>
        <location evidence="1">Membrane</location>
        <topology evidence="1">Multi-pass membrane protein</topology>
    </subcellularLocation>
</comment>
<dbReference type="InterPro" id="IPR051784">
    <property type="entry name" value="Nod_factor_ABC_transporter"/>
</dbReference>
<evidence type="ECO:0000313" key="9">
    <source>
        <dbReference type="Proteomes" id="UP001500037"/>
    </source>
</evidence>
<evidence type="ECO:0000256" key="3">
    <source>
        <dbReference type="ARBA" id="ARBA00022989"/>
    </source>
</evidence>
<evidence type="ECO:0000313" key="8">
    <source>
        <dbReference type="EMBL" id="GAA1237318.1"/>
    </source>
</evidence>
<comment type="similarity">
    <text evidence="5">Belongs to the ABC-2 integral membrane protein family.</text>
</comment>
<feature type="transmembrane region" description="Helical" evidence="5">
    <location>
        <begin position="76"/>
        <end position="99"/>
    </location>
</feature>
<keyword evidence="3 5" id="KW-1133">Transmembrane helix</keyword>
<evidence type="ECO:0000256" key="1">
    <source>
        <dbReference type="ARBA" id="ARBA00004141"/>
    </source>
</evidence>
<organism evidence="8 9">
    <name type="scientific">Kitasatospora nipponensis</name>
    <dbReference type="NCBI Taxonomy" id="258049"/>
    <lineage>
        <taxon>Bacteria</taxon>
        <taxon>Bacillati</taxon>
        <taxon>Actinomycetota</taxon>
        <taxon>Actinomycetes</taxon>
        <taxon>Kitasatosporales</taxon>
        <taxon>Streptomycetaceae</taxon>
        <taxon>Kitasatospora</taxon>
    </lineage>
</organism>
<comment type="caution">
    <text evidence="8">The sequence shown here is derived from an EMBL/GenBank/DDBJ whole genome shotgun (WGS) entry which is preliminary data.</text>
</comment>
<accession>A0ABN1W8H7</accession>
<keyword evidence="4 5" id="KW-0472">Membrane</keyword>
<dbReference type="EMBL" id="BAAALF010000042">
    <property type="protein sequence ID" value="GAA1237318.1"/>
    <property type="molecule type" value="Genomic_DNA"/>
</dbReference>
<protein>
    <recommendedName>
        <fullName evidence="5">Transport permease protein</fullName>
    </recommendedName>
</protein>
<keyword evidence="9" id="KW-1185">Reference proteome</keyword>
<feature type="transmembrane region" description="Helical" evidence="5">
    <location>
        <begin position="191"/>
        <end position="214"/>
    </location>
</feature>
<reference evidence="8 9" key="1">
    <citation type="journal article" date="2019" name="Int. J. Syst. Evol. Microbiol.">
        <title>The Global Catalogue of Microorganisms (GCM) 10K type strain sequencing project: providing services to taxonomists for standard genome sequencing and annotation.</title>
        <authorList>
            <consortium name="The Broad Institute Genomics Platform"/>
            <consortium name="The Broad Institute Genome Sequencing Center for Infectious Disease"/>
            <person name="Wu L."/>
            <person name="Ma J."/>
        </authorList>
    </citation>
    <scope>NUCLEOTIDE SEQUENCE [LARGE SCALE GENOMIC DNA]</scope>
    <source>
        <strain evidence="8 9">JCM 13004</strain>
    </source>
</reference>
<evidence type="ECO:0000256" key="5">
    <source>
        <dbReference type="RuleBase" id="RU361157"/>
    </source>
</evidence>
<proteinExistence type="inferred from homology"/>
<evidence type="ECO:0000259" key="7">
    <source>
        <dbReference type="PROSITE" id="PS51012"/>
    </source>
</evidence>
<sequence>MSTAALTPAGQPSGRPAGHSSGQSSGQSSHQSPGRPWGPSSGPSSGWRGLRAAGRPVADALTSATRVLLHYRHAPGLVAASLLVPMVMVVVFGYVFGSAMNVPGGGSYREYLMPGLFAMVAVNGIMPTMVGAARDLDRGAADRIRSLPVSRAGVLLGTALADLLVSAVVLVPLAAIGLLSGWRIHRGAGPALAAFGLLLLFRFVLTWLGTCLGLAAGREELASQLAVLTFPFAMVTNIFVPAEGMPGWLRTVAEWNPVSALVAACRELFGNPATVGRAWPLEHPVTAALGWSALLLLVCVPLAVRGYTRHGR</sequence>
<feature type="transmembrane region" description="Helical" evidence="5">
    <location>
        <begin position="154"/>
        <end position="179"/>
    </location>
</feature>
<keyword evidence="5" id="KW-1003">Cell membrane</keyword>
<dbReference type="InterPro" id="IPR013525">
    <property type="entry name" value="ABC2_TM"/>
</dbReference>
<name>A0ABN1W8H7_9ACTN</name>
<dbReference type="PANTHER" id="PTHR43229">
    <property type="entry name" value="NODULATION PROTEIN J"/>
    <property type="match status" value="1"/>
</dbReference>
<keyword evidence="5" id="KW-0813">Transport</keyword>
<feature type="transmembrane region" description="Helical" evidence="5">
    <location>
        <begin position="111"/>
        <end position="133"/>
    </location>
</feature>
<dbReference type="InterPro" id="IPR047817">
    <property type="entry name" value="ABC2_TM_bact-type"/>
</dbReference>
<dbReference type="PANTHER" id="PTHR43229:SF2">
    <property type="entry name" value="NODULATION PROTEIN J"/>
    <property type="match status" value="1"/>
</dbReference>
<feature type="compositionally biased region" description="Low complexity" evidence="6">
    <location>
        <begin position="18"/>
        <end position="49"/>
    </location>
</feature>
<dbReference type="Pfam" id="PF01061">
    <property type="entry name" value="ABC2_membrane"/>
    <property type="match status" value="1"/>
</dbReference>
<gene>
    <name evidence="8" type="ORF">GCM10009665_29340</name>
</gene>
<feature type="transmembrane region" description="Helical" evidence="5">
    <location>
        <begin position="285"/>
        <end position="304"/>
    </location>
</feature>
<dbReference type="Proteomes" id="UP001500037">
    <property type="component" value="Unassembled WGS sequence"/>
</dbReference>
<keyword evidence="2 5" id="KW-0812">Transmembrane</keyword>
<feature type="region of interest" description="Disordered" evidence="6">
    <location>
        <begin position="1"/>
        <end position="49"/>
    </location>
</feature>
<feature type="domain" description="ABC transmembrane type-2" evidence="7">
    <location>
        <begin position="76"/>
        <end position="310"/>
    </location>
</feature>
<feature type="transmembrane region" description="Helical" evidence="5">
    <location>
        <begin position="221"/>
        <end position="240"/>
    </location>
</feature>
<dbReference type="PROSITE" id="PS51012">
    <property type="entry name" value="ABC_TM2"/>
    <property type="match status" value="1"/>
</dbReference>
<evidence type="ECO:0000256" key="6">
    <source>
        <dbReference type="SAM" id="MobiDB-lite"/>
    </source>
</evidence>
<evidence type="ECO:0000256" key="2">
    <source>
        <dbReference type="ARBA" id="ARBA00022692"/>
    </source>
</evidence>